<dbReference type="Pfam" id="PF10099">
    <property type="entry name" value="RskA_C"/>
    <property type="match status" value="1"/>
</dbReference>
<proteinExistence type="predicted"/>
<protein>
    <recommendedName>
        <fullName evidence="2">Anti-sigma K factor RskA C-terminal domain-containing protein</fullName>
    </recommendedName>
</protein>
<keyword evidence="4" id="KW-1185">Reference proteome</keyword>
<dbReference type="AlphaFoldDB" id="A0A840XR31"/>
<dbReference type="GO" id="GO:0006417">
    <property type="term" value="P:regulation of translation"/>
    <property type="evidence" value="ECO:0007669"/>
    <property type="project" value="TreeGrafter"/>
</dbReference>
<dbReference type="InterPro" id="IPR018764">
    <property type="entry name" value="RskA_C"/>
</dbReference>
<keyword evidence="1" id="KW-0472">Membrane</keyword>
<feature type="transmembrane region" description="Helical" evidence="1">
    <location>
        <begin position="90"/>
        <end position="110"/>
    </location>
</feature>
<keyword evidence="1" id="KW-0812">Transmembrane</keyword>
<dbReference type="GO" id="GO:0016989">
    <property type="term" value="F:sigma factor antagonist activity"/>
    <property type="evidence" value="ECO:0007669"/>
    <property type="project" value="TreeGrafter"/>
</dbReference>
<accession>A0A840XR31</accession>
<comment type="caution">
    <text evidence="3">The sequence shown here is derived from an EMBL/GenBank/DDBJ whole genome shotgun (WGS) entry which is preliminary data.</text>
</comment>
<dbReference type="InterPro" id="IPR051474">
    <property type="entry name" value="Anti-sigma-K/W_factor"/>
</dbReference>
<keyword evidence="1" id="KW-1133">Transmembrane helix</keyword>
<evidence type="ECO:0000256" key="1">
    <source>
        <dbReference type="SAM" id="Phobius"/>
    </source>
</evidence>
<reference evidence="3 4" key="1">
    <citation type="submission" date="2020-08" db="EMBL/GenBank/DDBJ databases">
        <title>Sequencing the genomes of 1000 actinobacteria strains.</title>
        <authorList>
            <person name="Klenk H.-P."/>
        </authorList>
    </citation>
    <scope>NUCLEOTIDE SEQUENCE [LARGE SCALE GENOMIC DNA]</scope>
    <source>
        <strain evidence="3 4">DSM 23889</strain>
    </source>
</reference>
<evidence type="ECO:0000259" key="2">
    <source>
        <dbReference type="Pfam" id="PF10099"/>
    </source>
</evidence>
<dbReference type="PANTHER" id="PTHR37461">
    <property type="entry name" value="ANTI-SIGMA-K FACTOR RSKA"/>
    <property type="match status" value="1"/>
</dbReference>
<dbReference type="EMBL" id="JACHBS010000001">
    <property type="protein sequence ID" value="MBB5618389.1"/>
    <property type="molecule type" value="Genomic_DNA"/>
</dbReference>
<feature type="domain" description="Anti-sigma K factor RskA C-terminal" evidence="2">
    <location>
        <begin position="93"/>
        <end position="229"/>
    </location>
</feature>
<dbReference type="GO" id="GO:0005886">
    <property type="term" value="C:plasma membrane"/>
    <property type="evidence" value="ECO:0007669"/>
    <property type="project" value="InterPro"/>
</dbReference>
<dbReference type="OrthoDB" id="153510at2"/>
<evidence type="ECO:0000313" key="4">
    <source>
        <dbReference type="Proteomes" id="UP000552883"/>
    </source>
</evidence>
<evidence type="ECO:0000313" key="3">
    <source>
        <dbReference type="EMBL" id="MBB5618389.1"/>
    </source>
</evidence>
<organism evidence="3 4">
    <name type="scientific">Microcella frigidaquae</name>
    <dbReference type="NCBI Taxonomy" id="424758"/>
    <lineage>
        <taxon>Bacteria</taxon>
        <taxon>Bacillati</taxon>
        <taxon>Actinomycetota</taxon>
        <taxon>Actinomycetes</taxon>
        <taxon>Micrococcales</taxon>
        <taxon>Microbacteriaceae</taxon>
        <taxon>Microcella</taxon>
    </lineage>
</organism>
<dbReference type="Proteomes" id="UP000552883">
    <property type="component" value="Unassembled WGS sequence"/>
</dbReference>
<gene>
    <name evidence="3" type="ORF">BJ959_001885</name>
</gene>
<dbReference type="RefSeq" id="WP_153982182.1">
    <property type="nucleotide sequence ID" value="NZ_BAAANZ010000002.1"/>
</dbReference>
<sequence>MSRDDDLMHNDLMHDEEFADVRAALGLAVPPVAPSPQLKQNLMAAIAETPQLPAEPVLAAVASPVTDAAAAPVAGSAAARAQARWFSRPAMLVTAAAAAVALFFGGVFAADLVRPTAPSAADQLATIVAAADVTTTTAEVAGGATATLVASASVGLSAMVFDGLDPLSADERYALWYITDGVPTPAGLFAVDGDGAVVQVLEGAFEAGTIVGVTVEPASGSPAPTSDPIVAIATA</sequence>
<dbReference type="PANTHER" id="PTHR37461:SF1">
    <property type="entry name" value="ANTI-SIGMA-K FACTOR RSKA"/>
    <property type="match status" value="1"/>
</dbReference>
<name>A0A840XR31_9MICO</name>